<keyword evidence="3" id="KW-1185">Reference proteome</keyword>
<proteinExistence type="predicted"/>
<evidence type="ECO:0000313" key="3">
    <source>
        <dbReference type="Proteomes" id="UP000321323"/>
    </source>
</evidence>
<organism evidence="2 3">
    <name type="scientific">[Empedobacter] haloabium</name>
    <dbReference type="NCBI Taxonomy" id="592317"/>
    <lineage>
        <taxon>Bacteria</taxon>
        <taxon>Pseudomonadati</taxon>
        <taxon>Pseudomonadota</taxon>
        <taxon>Betaproteobacteria</taxon>
        <taxon>Burkholderiales</taxon>
        <taxon>Oxalobacteraceae</taxon>
        <taxon>Telluria group</taxon>
        <taxon>Telluria group incertae sedis</taxon>
    </lineage>
</organism>
<feature type="compositionally biased region" description="Basic and acidic residues" evidence="1">
    <location>
        <begin position="127"/>
        <end position="149"/>
    </location>
</feature>
<dbReference type="Proteomes" id="UP000321323">
    <property type="component" value="Chromosome"/>
</dbReference>
<dbReference type="EMBL" id="CP136508">
    <property type="protein sequence ID" value="WUR13071.1"/>
    <property type="molecule type" value="Genomic_DNA"/>
</dbReference>
<gene>
    <name evidence="2" type="ORF">E7V67_025840</name>
</gene>
<name>A0ABZ1UK45_9BURK</name>
<protein>
    <submittedName>
        <fullName evidence="2">Uncharacterized protein</fullName>
    </submittedName>
</protein>
<sequence>MMRTTRGVGGAGLDAAEFAEIHSLQTELLAPKTHAALQPEEEALSLPPPELLDPKMEMLGRVLGSPLTSDNPVWRGNAIPRLRALQKALIADSLTRERDDRGTGLDAVRVLERHIRLRLRWQQMARSDNEAKVTDPSTREEEHAAEASA</sequence>
<evidence type="ECO:0000256" key="1">
    <source>
        <dbReference type="SAM" id="MobiDB-lite"/>
    </source>
</evidence>
<feature type="region of interest" description="Disordered" evidence="1">
    <location>
        <begin position="125"/>
        <end position="149"/>
    </location>
</feature>
<evidence type="ECO:0000313" key="2">
    <source>
        <dbReference type="EMBL" id="WUR13071.1"/>
    </source>
</evidence>
<reference evidence="2 3" key="1">
    <citation type="journal article" date="2019" name="Int. J. Syst. Evol. Microbiol.">
        <title>The Draft Whole-Genome Sequence of the Antibiotic Producer Empedobacter haloabium ATCC 31962 Provides Indications for Its Taxonomic Reclassification.</title>
        <authorList>
            <person name="Miess H."/>
            <person name="Arlt P."/>
            <person name="Apel A.K."/>
            <person name="Weber T."/>
            <person name="Nieselt K."/>
            <person name="Hanssen F."/>
            <person name="Czemmel S."/>
            <person name="Nahnsen S."/>
            <person name="Gross H."/>
        </authorList>
    </citation>
    <scope>NUCLEOTIDE SEQUENCE [LARGE SCALE GENOMIC DNA]</scope>
    <source>
        <strain evidence="2 3">ATCC 31962</strain>
    </source>
</reference>
<accession>A0ABZ1UK45</accession>